<keyword evidence="4 7" id="KW-0479">Metal-binding</keyword>
<evidence type="ECO:0000259" key="11">
    <source>
        <dbReference type="Pfam" id="PF02880"/>
    </source>
</evidence>
<dbReference type="Pfam" id="PF02878">
    <property type="entry name" value="PGM_PMM_I"/>
    <property type="match status" value="1"/>
</dbReference>
<dbReference type="Pfam" id="PF02879">
    <property type="entry name" value="PGM_PMM_II"/>
    <property type="match status" value="1"/>
</dbReference>
<feature type="domain" description="Alpha-D-phosphohexomutase alpha/beta/alpha" evidence="9">
    <location>
        <begin position="11"/>
        <end position="138"/>
    </location>
</feature>
<evidence type="ECO:0000313" key="13">
    <source>
        <dbReference type="Proteomes" id="UP001597371"/>
    </source>
</evidence>
<dbReference type="Gene3D" id="3.30.310.50">
    <property type="entry name" value="Alpha-D-phosphohexomutase, C-terminal domain"/>
    <property type="match status" value="1"/>
</dbReference>
<organism evidence="12 13">
    <name type="scientific">Aureimonas populi</name>
    <dbReference type="NCBI Taxonomy" id="1701758"/>
    <lineage>
        <taxon>Bacteria</taxon>
        <taxon>Pseudomonadati</taxon>
        <taxon>Pseudomonadota</taxon>
        <taxon>Alphaproteobacteria</taxon>
        <taxon>Hyphomicrobiales</taxon>
        <taxon>Aurantimonadaceae</taxon>
        <taxon>Aureimonas</taxon>
    </lineage>
</organism>
<dbReference type="CDD" id="cd03088">
    <property type="entry name" value="ManB"/>
    <property type="match status" value="1"/>
</dbReference>
<dbReference type="InterPro" id="IPR005845">
    <property type="entry name" value="A-D-PHexomutase_a/b/a-II"/>
</dbReference>
<dbReference type="InterPro" id="IPR005843">
    <property type="entry name" value="A-D-PHexomutase_C"/>
</dbReference>
<evidence type="ECO:0000256" key="3">
    <source>
        <dbReference type="ARBA" id="ARBA00022553"/>
    </source>
</evidence>
<dbReference type="Gene3D" id="3.40.120.10">
    <property type="entry name" value="Alpha-D-Glucose-1,6-Bisphosphate, subunit A, domain 3"/>
    <property type="match status" value="3"/>
</dbReference>
<evidence type="ECO:0000256" key="2">
    <source>
        <dbReference type="ARBA" id="ARBA00010231"/>
    </source>
</evidence>
<evidence type="ECO:0000313" key="12">
    <source>
        <dbReference type="EMBL" id="MFD2236983.1"/>
    </source>
</evidence>
<dbReference type="EMBL" id="JBHUIJ010000006">
    <property type="protein sequence ID" value="MFD2236983.1"/>
    <property type="molecule type" value="Genomic_DNA"/>
</dbReference>
<dbReference type="InterPro" id="IPR005844">
    <property type="entry name" value="A-D-PHexomutase_a/b/a-I"/>
</dbReference>
<reference evidence="13" key="1">
    <citation type="journal article" date="2019" name="Int. J. Syst. Evol. Microbiol.">
        <title>The Global Catalogue of Microorganisms (GCM) 10K type strain sequencing project: providing services to taxonomists for standard genome sequencing and annotation.</title>
        <authorList>
            <consortium name="The Broad Institute Genomics Platform"/>
            <consortium name="The Broad Institute Genome Sequencing Center for Infectious Disease"/>
            <person name="Wu L."/>
            <person name="Ma J."/>
        </authorList>
    </citation>
    <scope>NUCLEOTIDE SEQUENCE [LARGE SCALE GENOMIC DNA]</scope>
    <source>
        <strain evidence="13">ZS-35-S2</strain>
    </source>
</reference>
<dbReference type="InterPro" id="IPR050060">
    <property type="entry name" value="Phosphoglucosamine_mutase"/>
</dbReference>
<dbReference type="RefSeq" id="WP_209736869.1">
    <property type="nucleotide sequence ID" value="NZ_CP072611.1"/>
</dbReference>
<dbReference type="InterPro" id="IPR016066">
    <property type="entry name" value="A-D-PHexomutase_CS"/>
</dbReference>
<dbReference type="Proteomes" id="UP001597371">
    <property type="component" value="Unassembled WGS sequence"/>
</dbReference>
<keyword evidence="3" id="KW-0597">Phosphoprotein</keyword>
<sequence length="479" mass="50041">MQEPDAAGSSLKFGTSGLRGLVVDLLGAPTRAWTAAFLAHLERTGSTERLLLVGRDLRASSPDIAADCAAAALARGWRVGDCGALPTPALALAALERGAAAVMVTGSHIPDDRNGLKFYAPGEITKADEPAIRAEFARGARPAGAGGGQARDLADAVLSAYRRRYLETFPSDALGGLSVGVYQQSSVARDLLVDVLRGLGAQAVPLARAERFIPVDTEAHRPEDIALLREWAGEGRFDALVSTDGDADRPLVADATGAVLRGDLLGLLSAAYLGLETVVTPVTSSAAVERSGIAARVVRTKVGSPFVIEAMERAAAEGAVGILGFEANGGVLLGSDVPLSGGTLSALPTRDALLPILCALASARQEGRSLREMADRLGAGHALSDRLKEVPAEASGPFLRRLARDDAFAAAFMMEAGPIAHKDDLDGVRFRLEEGSVVHFRASGNAPELRCYVEAPGLHRAEELLRWGLIAAGRQMREG</sequence>
<evidence type="ECO:0000256" key="5">
    <source>
        <dbReference type="ARBA" id="ARBA00022842"/>
    </source>
</evidence>
<feature type="domain" description="Alpha-D-phosphohexomutase alpha/beta/alpha" evidence="11">
    <location>
        <begin position="263"/>
        <end position="375"/>
    </location>
</feature>
<dbReference type="InterPro" id="IPR016055">
    <property type="entry name" value="A-D-PHexomutase_a/b/a-I/II/III"/>
</dbReference>
<gene>
    <name evidence="12" type="ORF">ACFSKQ_05815</name>
</gene>
<dbReference type="SUPFAM" id="SSF55957">
    <property type="entry name" value="Phosphoglucomutase, C-terminal domain"/>
    <property type="match status" value="1"/>
</dbReference>
<dbReference type="InterPro" id="IPR005846">
    <property type="entry name" value="A-D-PHexomutase_a/b/a-III"/>
</dbReference>
<dbReference type="PANTHER" id="PTHR42946:SF1">
    <property type="entry name" value="PHOSPHOGLUCOMUTASE (ALPHA-D-GLUCOSE-1,6-BISPHOSPHATE-DEPENDENT)"/>
    <property type="match status" value="1"/>
</dbReference>
<accession>A0ABW5CMK4</accession>
<evidence type="ECO:0000256" key="4">
    <source>
        <dbReference type="ARBA" id="ARBA00022723"/>
    </source>
</evidence>
<evidence type="ECO:0000256" key="7">
    <source>
        <dbReference type="RuleBase" id="RU004326"/>
    </source>
</evidence>
<comment type="similarity">
    <text evidence="2 7">Belongs to the phosphohexose mutase family.</text>
</comment>
<protein>
    <submittedName>
        <fullName evidence="12">Phosphomannomutase</fullName>
    </submittedName>
</protein>
<dbReference type="Pfam" id="PF02880">
    <property type="entry name" value="PGM_PMM_III"/>
    <property type="match status" value="1"/>
</dbReference>
<comment type="cofactor">
    <cofactor evidence="1">
        <name>Mg(2+)</name>
        <dbReference type="ChEBI" id="CHEBI:18420"/>
    </cofactor>
</comment>
<keyword evidence="13" id="KW-1185">Reference proteome</keyword>
<feature type="domain" description="Alpha-D-phosphohexomutase C-terminal" evidence="8">
    <location>
        <begin position="422"/>
        <end position="464"/>
    </location>
</feature>
<name>A0ABW5CMK4_9HYPH</name>
<evidence type="ECO:0000256" key="6">
    <source>
        <dbReference type="ARBA" id="ARBA00023235"/>
    </source>
</evidence>
<dbReference type="Pfam" id="PF00408">
    <property type="entry name" value="PGM_PMM_IV"/>
    <property type="match status" value="1"/>
</dbReference>
<comment type="caution">
    <text evidence="12">The sequence shown here is derived from an EMBL/GenBank/DDBJ whole genome shotgun (WGS) entry which is preliminary data.</text>
</comment>
<evidence type="ECO:0000259" key="9">
    <source>
        <dbReference type="Pfam" id="PF02878"/>
    </source>
</evidence>
<evidence type="ECO:0000259" key="10">
    <source>
        <dbReference type="Pfam" id="PF02879"/>
    </source>
</evidence>
<feature type="domain" description="Alpha-D-phosphohexomutase alpha/beta/alpha" evidence="10">
    <location>
        <begin position="160"/>
        <end position="257"/>
    </location>
</feature>
<keyword evidence="5 7" id="KW-0460">Magnesium</keyword>
<keyword evidence="6" id="KW-0413">Isomerase</keyword>
<dbReference type="InterPro" id="IPR036900">
    <property type="entry name" value="A-D-PHexomutase_C_sf"/>
</dbReference>
<evidence type="ECO:0000259" key="8">
    <source>
        <dbReference type="Pfam" id="PF00408"/>
    </source>
</evidence>
<proteinExistence type="inferred from homology"/>
<dbReference type="PROSITE" id="PS00710">
    <property type="entry name" value="PGM_PMM"/>
    <property type="match status" value="1"/>
</dbReference>
<dbReference type="PANTHER" id="PTHR42946">
    <property type="entry name" value="PHOSPHOHEXOSE MUTASE"/>
    <property type="match status" value="1"/>
</dbReference>
<dbReference type="SUPFAM" id="SSF53738">
    <property type="entry name" value="Phosphoglucomutase, first 3 domains"/>
    <property type="match status" value="3"/>
</dbReference>
<evidence type="ECO:0000256" key="1">
    <source>
        <dbReference type="ARBA" id="ARBA00001946"/>
    </source>
</evidence>